<dbReference type="EMBL" id="CP002788">
    <property type="protein sequence ID" value="AEF43128.1"/>
    <property type="molecule type" value="Genomic_DNA"/>
</dbReference>
<dbReference type="RefSeq" id="WP_013798135.1">
    <property type="nucleotide sequence ID" value="NC_015561.1"/>
</dbReference>
<sequence>MTAQETADLIDRLKGHFVLTVVGLPLAVSPNVERLLAESGVSLETDSDRA</sequence>
<dbReference type="Proteomes" id="UP000009235">
    <property type="component" value="Plasmid pAS9A-2"/>
</dbReference>
<keyword evidence="2" id="KW-1185">Reference proteome</keyword>
<evidence type="ECO:0000313" key="1">
    <source>
        <dbReference type="EMBL" id="AEF43128.1"/>
    </source>
</evidence>
<gene>
    <name evidence="1" type="ordered locus">AS9A_P20084</name>
</gene>
<geneLocation type="plasmid" evidence="1 2">
    <name>pAS9A-2</name>
</geneLocation>
<proteinExistence type="predicted"/>
<protein>
    <submittedName>
        <fullName evidence="1">Uncharacterized protein</fullName>
    </submittedName>
</protein>
<dbReference type="HOGENOM" id="CLU_3113877_0_0_11"/>
<name>F6ESK7_HOYSD</name>
<dbReference type="KEGG" id="asd:AS9A_P20084"/>
<accession>F6ESK7</accession>
<organism evidence="1 2">
    <name type="scientific">Hoyosella subflava (strain DSM 45089 / JCM 17490 / NBRC 109087 / DQS3-9A1)</name>
    <name type="common">Amycolicicoccus subflavus</name>
    <dbReference type="NCBI Taxonomy" id="443218"/>
    <lineage>
        <taxon>Bacteria</taxon>
        <taxon>Bacillati</taxon>
        <taxon>Actinomycetota</taxon>
        <taxon>Actinomycetes</taxon>
        <taxon>Mycobacteriales</taxon>
        <taxon>Hoyosellaceae</taxon>
        <taxon>Hoyosella</taxon>
    </lineage>
</organism>
<keyword evidence="1" id="KW-0614">Plasmid</keyword>
<evidence type="ECO:0000313" key="2">
    <source>
        <dbReference type="Proteomes" id="UP000009235"/>
    </source>
</evidence>
<reference evidence="1 2" key="1">
    <citation type="journal article" date="2011" name="J. Bacteriol.">
        <title>Complete genome sequence of Amycolicicoccus subflavus DQS3-9A1T, an actinomycete isolated from crude oil-polluted soil.</title>
        <authorList>
            <person name="Cai M."/>
            <person name="Chen W.M."/>
            <person name="Nie Y."/>
            <person name="Chi C.Q."/>
            <person name="Wang Y.N."/>
            <person name="Tang Y.Q."/>
            <person name="Li G.Y."/>
            <person name="Wu X.L."/>
        </authorList>
    </citation>
    <scope>NUCLEOTIDE SEQUENCE [LARGE SCALE GENOMIC DNA]</scope>
    <source>
        <strain evidence="2">DSM 45089 / DQS3-9A1</strain>
        <plasmid evidence="1 2">pAS9A-2</plasmid>
    </source>
</reference>
<dbReference type="AlphaFoldDB" id="F6ESK7"/>